<evidence type="ECO:0000256" key="2">
    <source>
        <dbReference type="ARBA" id="ARBA00022771"/>
    </source>
</evidence>
<dbReference type="PROSITE" id="PS51800">
    <property type="entry name" value="ZF_CHHC_U11_48K"/>
    <property type="match status" value="2"/>
</dbReference>
<evidence type="ECO:0000313" key="6">
    <source>
        <dbReference type="Proteomes" id="UP000515152"/>
    </source>
</evidence>
<keyword evidence="1" id="KW-0479">Metal-binding</keyword>
<protein>
    <submittedName>
        <fullName evidence="7">Gametocyte-specific factor 1-like</fullName>
    </submittedName>
</protein>
<dbReference type="RefSeq" id="XP_012688475.1">
    <property type="nucleotide sequence ID" value="XM_012833021.3"/>
</dbReference>
<keyword evidence="2" id="KW-0863">Zinc-finger</keyword>
<dbReference type="GO" id="GO:0008270">
    <property type="term" value="F:zinc ion binding"/>
    <property type="evidence" value="ECO:0007669"/>
    <property type="project" value="UniProtKB-KW"/>
</dbReference>
<proteinExistence type="predicted"/>
<keyword evidence="6" id="KW-1185">Reference proteome</keyword>
<dbReference type="InterPro" id="IPR051591">
    <property type="entry name" value="UPF0224_FAM112_RNA_Proc"/>
</dbReference>
<feature type="domain" description="CHHC U11-48K-type" evidence="5">
    <location>
        <begin position="39"/>
        <end position="66"/>
    </location>
</feature>
<evidence type="ECO:0000259" key="5">
    <source>
        <dbReference type="PROSITE" id="PS51800"/>
    </source>
</evidence>
<evidence type="ECO:0000313" key="7">
    <source>
        <dbReference type="RefSeq" id="XP_012688475.1"/>
    </source>
</evidence>
<sequence>MTTIRFGTSCGPSARNSFREANPHWEDDGAVDDIDADRPVQCPFDKNHVIRTCRFAYHIQKCEKNNPELAAELVMCPYNAQHRMLKHEMDKHVNKCVNRKTERSKESDVKEVLPKFQVPVNRFSAPKSEEDWETESDYTADTFVWGKPVSTHTPPQNGWVGPKPSTTKSATPGLRLPSTLPWKN</sequence>
<dbReference type="InterPro" id="IPR036236">
    <property type="entry name" value="Znf_C2H2_sf"/>
</dbReference>
<dbReference type="KEGG" id="char:105905045"/>
<feature type="domain" description="CHHC U11-48K-type" evidence="5">
    <location>
        <begin position="73"/>
        <end position="100"/>
    </location>
</feature>
<gene>
    <name evidence="7" type="primary">LOC105905045</name>
</gene>
<dbReference type="Pfam" id="PF05253">
    <property type="entry name" value="zf-U11-48K"/>
    <property type="match status" value="2"/>
</dbReference>
<name>A0A6P3W3G0_CLUHA</name>
<reference evidence="7" key="1">
    <citation type="submission" date="2025-08" db="UniProtKB">
        <authorList>
            <consortium name="RefSeq"/>
        </authorList>
    </citation>
    <scope>IDENTIFICATION</scope>
</reference>
<accession>A0A6P3W3G0</accession>
<organism evidence="6 7">
    <name type="scientific">Clupea harengus</name>
    <name type="common">Atlantic herring</name>
    <dbReference type="NCBI Taxonomy" id="7950"/>
    <lineage>
        <taxon>Eukaryota</taxon>
        <taxon>Metazoa</taxon>
        <taxon>Chordata</taxon>
        <taxon>Craniata</taxon>
        <taxon>Vertebrata</taxon>
        <taxon>Euteleostomi</taxon>
        <taxon>Actinopterygii</taxon>
        <taxon>Neopterygii</taxon>
        <taxon>Teleostei</taxon>
        <taxon>Clupei</taxon>
        <taxon>Clupeiformes</taxon>
        <taxon>Clupeoidei</taxon>
        <taxon>Clupeidae</taxon>
        <taxon>Clupea</taxon>
    </lineage>
</organism>
<dbReference type="Proteomes" id="UP000515152">
    <property type="component" value="Chromosome 14"/>
</dbReference>
<feature type="region of interest" description="Disordered" evidence="4">
    <location>
        <begin position="145"/>
        <end position="184"/>
    </location>
</feature>
<dbReference type="AlphaFoldDB" id="A0A6P3W3G0"/>
<dbReference type="InterPro" id="IPR022776">
    <property type="entry name" value="TRM13/UPF0224_CHHC_Znf_dom"/>
</dbReference>
<dbReference type="GeneID" id="105905045"/>
<evidence type="ECO:0000256" key="1">
    <source>
        <dbReference type="ARBA" id="ARBA00022723"/>
    </source>
</evidence>
<keyword evidence="3" id="KW-0862">Zinc</keyword>
<dbReference type="OrthoDB" id="10069248at2759"/>
<evidence type="ECO:0000256" key="4">
    <source>
        <dbReference type="SAM" id="MobiDB-lite"/>
    </source>
</evidence>
<dbReference type="PANTHER" id="PTHR21402:SF5">
    <property type="entry name" value="GAMETOCYTE SPECIFIC FACTOR 1"/>
    <property type="match status" value="1"/>
</dbReference>
<dbReference type="PANTHER" id="PTHR21402">
    <property type="entry name" value="GAMETOCYTE SPECIFIC FACTOR 1-RELATED"/>
    <property type="match status" value="1"/>
</dbReference>
<evidence type="ECO:0000256" key="3">
    <source>
        <dbReference type="ARBA" id="ARBA00022833"/>
    </source>
</evidence>
<dbReference type="SUPFAM" id="SSF57667">
    <property type="entry name" value="beta-beta-alpha zinc fingers"/>
    <property type="match status" value="2"/>
</dbReference>